<dbReference type="Proteomes" id="UP001345219">
    <property type="component" value="Chromosome 11"/>
</dbReference>
<evidence type="ECO:0000256" key="7">
    <source>
        <dbReference type="ARBA" id="ARBA00023065"/>
    </source>
</evidence>
<feature type="transmembrane region" description="Helical" evidence="9">
    <location>
        <begin position="64"/>
        <end position="83"/>
    </location>
</feature>
<feature type="transmembrane region" description="Helical" evidence="9">
    <location>
        <begin position="251"/>
        <end position="273"/>
    </location>
</feature>
<dbReference type="InterPro" id="IPR058533">
    <property type="entry name" value="Cation_efflux_TM"/>
</dbReference>
<comment type="caution">
    <text evidence="12">The sequence shown here is derived from an EMBL/GenBank/DDBJ whole genome shotgun (WGS) entry which is preliminary data.</text>
</comment>
<evidence type="ECO:0000256" key="4">
    <source>
        <dbReference type="ARBA" id="ARBA00022692"/>
    </source>
</evidence>
<proteinExistence type="inferred from homology"/>
<keyword evidence="7" id="KW-0406">Ion transport</keyword>
<dbReference type="NCBIfam" id="TIGR01297">
    <property type="entry name" value="CDF"/>
    <property type="match status" value="1"/>
</dbReference>
<feature type="transmembrane region" description="Helical" evidence="9">
    <location>
        <begin position="165"/>
        <end position="186"/>
    </location>
</feature>
<dbReference type="EMBL" id="JAXIOK010000008">
    <property type="protein sequence ID" value="KAK4764483.1"/>
    <property type="molecule type" value="Genomic_DNA"/>
</dbReference>
<evidence type="ECO:0000256" key="3">
    <source>
        <dbReference type="ARBA" id="ARBA00022448"/>
    </source>
</evidence>
<keyword evidence="6 9" id="KW-1133">Transmembrane helix</keyword>
<feature type="transmembrane region" description="Helical" evidence="9">
    <location>
        <begin position="95"/>
        <end position="117"/>
    </location>
</feature>
<evidence type="ECO:0000313" key="13">
    <source>
        <dbReference type="Proteomes" id="UP001345219"/>
    </source>
</evidence>
<keyword evidence="4 9" id="KW-0812">Transmembrane</keyword>
<evidence type="ECO:0000313" key="12">
    <source>
        <dbReference type="EMBL" id="KAK4764483.1"/>
    </source>
</evidence>
<name>A0AAN7KH35_9MYRT</name>
<dbReference type="PANTHER" id="PTHR11562:SF54">
    <property type="entry name" value="METAL TOLERANCE PROTEIN B"/>
    <property type="match status" value="1"/>
</dbReference>
<keyword evidence="8 9" id="KW-0472">Membrane</keyword>
<dbReference type="InterPro" id="IPR002524">
    <property type="entry name" value="Cation_efflux"/>
</dbReference>
<protein>
    <submittedName>
        <fullName evidence="12">Uncharacterized protein</fullName>
    </submittedName>
</protein>
<dbReference type="AlphaFoldDB" id="A0AAN7KH35"/>
<feature type="domain" description="Cation efflux protein cytoplasmic" evidence="11">
    <location>
        <begin position="313"/>
        <end position="386"/>
    </location>
</feature>
<dbReference type="GO" id="GO:0005773">
    <property type="term" value="C:vacuole"/>
    <property type="evidence" value="ECO:0007669"/>
    <property type="project" value="TreeGrafter"/>
</dbReference>
<feature type="transmembrane region" description="Helical" evidence="9">
    <location>
        <begin position="129"/>
        <end position="153"/>
    </location>
</feature>
<evidence type="ECO:0000256" key="6">
    <source>
        <dbReference type="ARBA" id="ARBA00022989"/>
    </source>
</evidence>
<comment type="subcellular location">
    <subcellularLocation>
        <location evidence="1">Membrane</location>
        <topology evidence="1">Multi-pass membrane protein</topology>
    </subcellularLocation>
</comment>
<evidence type="ECO:0000259" key="11">
    <source>
        <dbReference type="Pfam" id="PF16916"/>
    </source>
</evidence>
<dbReference type="GO" id="GO:0005886">
    <property type="term" value="C:plasma membrane"/>
    <property type="evidence" value="ECO:0007669"/>
    <property type="project" value="TreeGrafter"/>
</dbReference>
<dbReference type="SUPFAM" id="SSF161111">
    <property type="entry name" value="Cation efflux protein transmembrane domain-like"/>
    <property type="match status" value="1"/>
</dbReference>
<keyword evidence="3" id="KW-0813">Transport</keyword>
<sequence>MEDHGIPAADGNPGDIEISIVSAPTTHMHDHRRLPNGCNIVCPFSDREQGSPESEERSKSVKKLFGLMVFCAIIMVVEIFGGIKANSLAILSDAAHLLTDVTGLAISLFAAWASGWEPTSRHSFGFHRLEVLGAFVSVQIIWLISGVLIYEAVHRILHKSERVDGRLMFITAAFGFLINLVMFMWVGHDHHHHPHSSCKHGDHHHHHHEHNNKVCNLANETQESEEEEETDLLSSSNEKTKRILNINLQGAYLHIVADLIQSMGVMIAGAVIWGAPRLLVVDLISTLIFSVLVVSTTVPLLRNIIGVLMERVPSEIDLSSLKDGLKSIKGVHHIHDLHVWSITVGKFVMSCHVVPEPNVSSSELLARIKDYCKRTCRIHHVTIQIE</sequence>
<dbReference type="Pfam" id="PF16916">
    <property type="entry name" value="ZT_dimer"/>
    <property type="match status" value="1"/>
</dbReference>
<keyword evidence="5" id="KW-0864">Zinc transport</keyword>
<evidence type="ECO:0000256" key="8">
    <source>
        <dbReference type="ARBA" id="ARBA00023136"/>
    </source>
</evidence>
<dbReference type="Pfam" id="PF01545">
    <property type="entry name" value="Cation_efflux"/>
    <property type="match status" value="1"/>
</dbReference>
<dbReference type="GO" id="GO:0005385">
    <property type="term" value="F:zinc ion transmembrane transporter activity"/>
    <property type="evidence" value="ECO:0007669"/>
    <property type="project" value="TreeGrafter"/>
</dbReference>
<evidence type="ECO:0000256" key="9">
    <source>
        <dbReference type="SAM" id="Phobius"/>
    </source>
</evidence>
<dbReference type="Gene3D" id="1.20.1510.10">
    <property type="entry name" value="Cation efflux protein transmembrane domain"/>
    <property type="match status" value="1"/>
</dbReference>
<accession>A0AAN7KH35</accession>
<dbReference type="PANTHER" id="PTHR11562">
    <property type="entry name" value="CATION EFFLUX PROTEIN/ ZINC TRANSPORTER"/>
    <property type="match status" value="1"/>
</dbReference>
<evidence type="ECO:0000256" key="2">
    <source>
        <dbReference type="ARBA" id="ARBA00008873"/>
    </source>
</evidence>
<evidence type="ECO:0000256" key="1">
    <source>
        <dbReference type="ARBA" id="ARBA00004141"/>
    </source>
</evidence>
<feature type="transmembrane region" description="Helical" evidence="9">
    <location>
        <begin position="279"/>
        <end position="301"/>
    </location>
</feature>
<gene>
    <name evidence="12" type="ORF">SAY87_013921</name>
</gene>
<dbReference type="InterPro" id="IPR027469">
    <property type="entry name" value="Cation_efflux_TMD_sf"/>
</dbReference>
<dbReference type="SUPFAM" id="SSF160240">
    <property type="entry name" value="Cation efflux protein cytoplasmic domain-like"/>
    <property type="match status" value="1"/>
</dbReference>
<keyword evidence="13" id="KW-1185">Reference proteome</keyword>
<reference evidence="12 13" key="1">
    <citation type="journal article" date="2023" name="Hortic Res">
        <title>Pangenome of water caltrop reveals structural variations and asymmetric subgenome divergence after allopolyploidization.</title>
        <authorList>
            <person name="Zhang X."/>
            <person name="Chen Y."/>
            <person name="Wang L."/>
            <person name="Yuan Y."/>
            <person name="Fang M."/>
            <person name="Shi L."/>
            <person name="Lu R."/>
            <person name="Comes H.P."/>
            <person name="Ma Y."/>
            <person name="Chen Y."/>
            <person name="Huang G."/>
            <person name="Zhou Y."/>
            <person name="Zheng Z."/>
            <person name="Qiu Y."/>
        </authorList>
    </citation>
    <scope>NUCLEOTIDE SEQUENCE [LARGE SCALE GENOMIC DNA]</scope>
    <source>
        <tissue evidence="12">Roots</tissue>
    </source>
</reference>
<organism evidence="12 13">
    <name type="scientific">Trapa incisa</name>
    <dbReference type="NCBI Taxonomy" id="236973"/>
    <lineage>
        <taxon>Eukaryota</taxon>
        <taxon>Viridiplantae</taxon>
        <taxon>Streptophyta</taxon>
        <taxon>Embryophyta</taxon>
        <taxon>Tracheophyta</taxon>
        <taxon>Spermatophyta</taxon>
        <taxon>Magnoliopsida</taxon>
        <taxon>eudicotyledons</taxon>
        <taxon>Gunneridae</taxon>
        <taxon>Pentapetalae</taxon>
        <taxon>rosids</taxon>
        <taxon>malvids</taxon>
        <taxon>Myrtales</taxon>
        <taxon>Lythraceae</taxon>
        <taxon>Trapa</taxon>
    </lineage>
</organism>
<dbReference type="InterPro" id="IPR050681">
    <property type="entry name" value="CDF/SLC30A"/>
</dbReference>
<evidence type="ECO:0000259" key="10">
    <source>
        <dbReference type="Pfam" id="PF01545"/>
    </source>
</evidence>
<dbReference type="InterPro" id="IPR036837">
    <property type="entry name" value="Cation_efflux_CTD_sf"/>
</dbReference>
<dbReference type="InterPro" id="IPR027470">
    <property type="entry name" value="Cation_efflux_CTD"/>
</dbReference>
<feature type="domain" description="Cation efflux protein transmembrane" evidence="10">
    <location>
        <begin position="69"/>
        <end position="309"/>
    </location>
</feature>
<keyword evidence="5" id="KW-0862">Zinc</keyword>
<comment type="similarity">
    <text evidence="2">Belongs to the cation diffusion facilitator (CDF) transporter (TC 2.A.4) family. SLC30A subfamily.</text>
</comment>
<evidence type="ECO:0000256" key="5">
    <source>
        <dbReference type="ARBA" id="ARBA00022906"/>
    </source>
</evidence>